<keyword evidence="4" id="KW-1133">Transmembrane helix</keyword>
<dbReference type="InterPro" id="IPR036188">
    <property type="entry name" value="FAD/NAD-bd_sf"/>
</dbReference>
<protein>
    <recommendedName>
        <fullName evidence="5">FAD-binding domain-containing protein</fullName>
    </recommendedName>
</protein>
<evidence type="ECO:0000256" key="2">
    <source>
        <dbReference type="ARBA" id="ARBA00022827"/>
    </source>
</evidence>
<dbReference type="InterPro" id="IPR002938">
    <property type="entry name" value="FAD-bd"/>
</dbReference>
<name>A0A8H7XLU8_PSICU</name>
<gene>
    <name evidence="6" type="ORF">JR316_011142</name>
</gene>
<organism evidence="6">
    <name type="scientific">Psilocybe cubensis</name>
    <name type="common">Psychedelic mushroom</name>
    <name type="synonym">Stropharia cubensis</name>
    <dbReference type="NCBI Taxonomy" id="181762"/>
    <lineage>
        <taxon>Eukaryota</taxon>
        <taxon>Fungi</taxon>
        <taxon>Dikarya</taxon>
        <taxon>Basidiomycota</taxon>
        <taxon>Agaricomycotina</taxon>
        <taxon>Agaricomycetes</taxon>
        <taxon>Agaricomycetidae</taxon>
        <taxon>Agaricales</taxon>
        <taxon>Agaricineae</taxon>
        <taxon>Strophariaceae</taxon>
        <taxon>Psilocybe</taxon>
    </lineage>
</organism>
<dbReference type="GO" id="GO:0016491">
    <property type="term" value="F:oxidoreductase activity"/>
    <property type="evidence" value="ECO:0007669"/>
    <property type="project" value="UniProtKB-KW"/>
</dbReference>
<evidence type="ECO:0000259" key="5">
    <source>
        <dbReference type="Pfam" id="PF01494"/>
    </source>
</evidence>
<dbReference type="GO" id="GO:0044550">
    <property type="term" value="P:secondary metabolite biosynthetic process"/>
    <property type="evidence" value="ECO:0007669"/>
    <property type="project" value="TreeGrafter"/>
</dbReference>
<dbReference type="PANTHER" id="PTHR46720:SF3">
    <property type="entry name" value="FAD-BINDING DOMAIN-CONTAINING PROTEIN-RELATED"/>
    <property type="match status" value="1"/>
</dbReference>
<dbReference type="InterPro" id="IPR051104">
    <property type="entry name" value="FAD_monoxygenase"/>
</dbReference>
<dbReference type="PANTHER" id="PTHR46720">
    <property type="entry name" value="HYDROXYLASE, PUTATIVE (AFU_ORTHOLOGUE AFUA_3G01460)-RELATED"/>
    <property type="match status" value="1"/>
</dbReference>
<evidence type="ECO:0000256" key="1">
    <source>
        <dbReference type="ARBA" id="ARBA00022630"/>
    </source>
</evidence>
<feature type="transmembrane region" description="Helical" evidence="4">
    <location>
        <begin position="20"/>
        <end position="38"/>
    </location>
</feature>
<dbReference type="EMBL" id="JAFIQS010000013">
    <property type="protein sequence ID" value="KAG5163945.1"/>
    <property type="molecule type" value="Genomic_DNA"/>
</dbReference>
<evidence type="ECO:0000256" key="3">
    <source>
        <dbReference type="ARBA" id="ARBA00023002"/>
    </source>
</evidence>
<keyword evidence="4" id="KW-0812">Transmembrane</keyword>
<evidence type="ECO:0000313" key="6">
    <source>
        <dbReference type="EMBL" id="KAG5163945.1"/>
    </source>
</evidence>
<sequence>MRVWIDNLLSVNSDSFKMPLRIGIIGGGIGGLTLAVALSRLNLQDHIQVNIYESAPELTQIGAGITFWPRAWKILEKLGVDSVLAGQLSPGQHIPDGTPRLGFHFRKADQPNGTPIRDLVFAGAALSFHRAVVQEVLLKNLSPSIQCNLSKRLRCYSVLSNEIQLSFEDGTTAYCDLLVGADGLKSVVRKQFVRENEPFSQTTSDPVWSGSFAYRSMIPSHLIAAELPEHRALNIPTIYCGKNQHIVAYPILQGSVINIAAYVCDMEKEGTQYDGPSFQDAKNEEVVPFFDSWEEEVRCLVKHMSKPSRWAIHAIQPLRSYTYGNVLLLGDAAHAMTPHQGNGAGQAIEDSYILAHLISKAVQTQVPLSRLTNIYDAIRRPFANFVHSASRTHGLLYEFNAPEFLEVQKGEEVGLEKLEKLGEMIVGDWEYAWLTTAEDDLERGLAML</sequence>
<dbReference type="OrthoDB" id="417877at2759"/>
<keyword evidence="3" id="KW-0560">Oxidoreductase</keyword>
<feature type="domain" description="FAD-binding" evidence="5">
    <location>
        <begin position="171"/>
        <end position="386"/>
    </location>
</feature>
<keyword evidence="4" id="KW-0472">Membrane</keyword>
<accession>A0A8H7XLU8</accession>
<evidence type="ECO:0000256" key="4">
    <source>
        <dbReference type="SAM" id="Phobius"/>
    </source>
</evidence>
<dbReference type="SUPFAM" id="SSF51905">
    <property type="entry name" value="FAD/NAD(P)-binding domain"/>
    <property type="match status" value="1"/>
</dbReference>
<dbReference type="PRINTS" id="PR00420">
    <property type="entry name" value="RNGMNOXGNASE"/>
</dbReference>
<proteinExistence type="predicted"/>
<dbReference type="SUPFAM" id="SSF54373">
    <property type="entry name" value="FAD-linked reductases, C-terminal domain"/>
    <property type="match status" value="1"/>
</dbReference>
<keyword evidence="1" id="KW-0285">Flavoprotein</keyword>
<keyword evidence="2" id="KW-0274">FAD</keyword>
<dbReference type="Gene3D" id="3.50.50.60">
    <property type="entry name" value="FAD/NAD(P)-binding domain"/>
    <property type="match status" value="1"/>
</dbReference>
<reference evidence="6" key="1">
    <citation type="submission" date="2021-02" db="EMBL/GenBank/DDBJ databases">
        <title>Psilocybe cubensis genome.</title>
        <authorList>
            <person name="Mckernan K.J."/>
            <person name="Crawford S."/>
            <person name="Trippe A."/>
            <person name="Kane L.T."/>
            <person name="Mclaughlin S."/>
        </authorList>
    </citation>
    <scope>NUCLEOTIDE SEQUENCE [LARGE SCALE GENOMIC DNA]</scope>
    <source>
        <strain evidence="6">MGC-MH-2018</strain>
    </source>
</reference>
<dbReference type="GO" id="GO:0071949">
    <property type="term" value="F:FAD binding"/>
    <property type="evidence" value="ECO:0007669"/>
    <property type="project" value="InterPro"/>
</dbReference>
<comment type="caution">
    <text evidence="6">The sequence shown here is derived from an EMBL/GenBank/DDBJ whole genome shotgun (WGS) entry which is preliminary data.</text>
</comment>
<dbReference type="AlphaFoldDB" id="A0A8H7XLU8"/>
<dbReference type="Pfam" id="PF01494">
    <property type="entry name" value="FAD_binding_3"/>
    <property type="match status" value="1"/>
</dbReference>